<feature type="non-terminal residue" evidence="1">
    <location>
        <position position="39"/>
    </location>
</feature>
<dbReference type="AlphaFoldDB" id="A0A074ZSM1"/>
<protein>
    <submittedName>
        <fullName evidence="1">Uncharacterized protein</fullName>
    </submittedName>
</protein>
<gene>
    <name evidence="1" type="ORF">T265_16178</name>
</gene>
<sequence length="39" mass="4220">MSPPRRPRQPTSGGRGYRCPAADNVTGGFLCRDAYHLSA</sequence>
<keyword evidence="2" id="KW-1185">Reference proteome</keyword>
<evidence type="ECO:0000313" key="2">
    <source>
        <dbReference type="Proteomes" id="UP000054324"/>
    </source>
</evidence>
<dbReference type="KEGG" id="ovi:T265_16178"/>
<evidence type="ECO:0000313" key="1">
    <source>
        <dbReference type="EMBL" id="KER18264.1"/>
    </source>
</evidence>
<proteinExistence type="predicted"/>
<dbReference type="CTD" id="20330343"/>
<accession>A0A074ZSM1</accession>
<dbReference type="RefSeq" id="XP_009177989.1">
    <property type="nucleotide sequence ID" value="XM_009179725.1"/>
</dbReference>
<reference evidence="1 2" key="1">
    <citation type="submission" date="2013-11" db="EMBL/GenBank/DDBJ databases">
        <title>Opisthorchis viverrini - life in the bile duct.</title>
        <authorList>
            <person name="Young N.D."/>
            <person name="Nagarajan N."/>
            <person name="Lin S.J."/>
            <person name="Korhonen P.K."/>
            <person name="Jex A.R."/>
            <person name="Hall R.S."/>
            <person name="Safavi-Hemami H."/>
            <person name="Kaewkong W."/>
            <person name="Bertrand D."/>
            <person name="Gao S."/>
            <person name="Seet Q."/>
            <person name="Wongkham S."/>
            <person name="Teh B.T."/>
            <person name="Wongkham C."/>
            <person name="Intapan P.M."/>
            <person name="Maleewong W."/>
            <person name="Yang X."/>
            <person name="Hu M."/>
            <person name="Wang Z."/>
            <person name="Hofmann A."/>
            <person name="Sternberg P.W."/>
            <person name="Tan P."/>
            <person name="Wang J."/>
            <person name="Gasser R.B."/>
        </authorList>
    </citation>
    <scope>NUCLEOTIDE SEQUENCE [LARGE SCALE GENOMIC DNA]</scope>
</reference>
<dbReference type="EMBL" id="KL604935">
    <property type="protein sequence ID" value="KER18264.1"/>
    <property type="molecule type" value="Genomic_DNA"/>
</dbReference>
<name>A0A074ZSM1_OPIVI</name>
<dbReference type="Proteomes" id="UP000054324">
    <property type="component" value="Unassembled WGS sequence"/>
</dbReference>
<dbReference type="GeneID" id="20330343"/>
<organism evidence="1 2">
    <name type="scientific">Opisthorchis viverrini</name>
    <name type="common">Southeast Asian liver fluke</name>
    <dbReference type="NCBI Taxonomy" id="6198"/>
    <lineage>
        <taxon>Eukaryota</taxon>
        <taxon>Metazoa</taxon>
        <taxon>Spiralia</taxon>
        <taxon>Lophotrochozoa</taxon>
        <taxon>Platyhelminthes</taxon>
        <taxon>Trematoda</taxon>
        <taxon>Digenea</taxon>
        <taxon>Opisthorchiida</taxon>
        <taxon>Opisthorchiata</taxon>
        <taxon>Opisthorchiidae</taxon>
        <taxon>Opisthorchis</taxon>
    </lineage>
</organism>